<accession>A0ABP8KAP5</accession>
<protein>
    <recommendedName>
        <fullName evidence="3">Transposase</fullName>
    </recommendedName>
</protein>
<gene>
    <name evidence="1" type="ORF">GCM10023147_44650</name>
</gene>
<name>A0ABP8KAP5_9ACTN</name>
<evidence type="ECO:0008006" key="3">
    <source>
        <dbReference type="Google" id="ProtNLM"/>
    </source>
</evidence>
<keyword evidence="2" id="KW-1185">Reference proteome</keyword>
<evidence type="ECO:0000313" key="2">
    <source>
        <dbReference type="Proteomes" id="UP001500635"/>
    </source>
</evidence>
<sequence length="90" mass="10209">MRGVDSMCTVLIEHGLPIAPSTYYDHITHGPSSRDYRDAQVINMIHDVRTSERFSRVLGAHKRWVVLDSRGVVVARSGSRRPWTGSFRCP</sequence>
<proteinExistence type="predicted"/>
<comment type="caution">
    <text evidence="1">The sequence shown here is derived from an EMBL/GenBank/DDBJ whole genome shotgun (WGS) entry which is preliminary data.</text>
</comment>
<dbReference type="EMBL" id="BAABFR010000107">
    <property type="protein sequence ID" value="GAA4403313.1"/>
    <property type="molecule type" value="Genomic_DNA"/>
</dbReference>
<dbReference type="Proteomes" id="UP001500635">
    <property type="component" value="Unassembled WGS sequence"/>
</dbReference>
<organism evidence="1 2">
    <name type="scientific">Tsukamurella soli</name>
    <dbReference type="NCBI Taxonomy" id="644556"/>
    <lineage>
        <taxon>Bacteria</taxon>
        <taxon>Bacillati</taxon>
        <taxon>Actinomycetota</taxon>
        <taxon>Actinomycetes</taxon>
        <taxon>Mycobacteriales</taxon>
        <taxon>Tsukamurellaceae</taxon>
        <taxon>Tsukamurella</taxon>
    </lineage>
</organism>
<dbReference type="RefSeq" id="WP_385922446.1">
    <property type="nucleotide sequence ID" value="NZ_JBHTGI010000001.1"/>
</dbReference>
<reference evidence="2" key="1">
    <citation type="journal article" date="2019" name="Int. J. Syst. Evol. Microbiol.">
        <title>The Global Catalogue of Microorganisms (GCM) 10K type strain sequencing project: providing services to taxonomists for standard genome sequencing and annotation.</title>
        <authorList>
            <consortium name="The Broad Institute Genomics Platform"/>
            <consortium name="The Broad Institute Genome Sequencing Center for Infectious Disease"/>
            <person name="Wu L."/>
            <person name="Ma J."/>
        </authorList>
    </citation>
    <scope>NUCLEOTIDE SEQUENCE [LARGE SCALE GENOMIC DNA]</scope>
    <source>
        <strain evidence="2">JCM 17688</strain>
    </source>
</reference>
<evidence type="ECO:0000313" key="1">
    <source>
        <dbReference type="EMBL" id="GAA4403313.1"/>
    </source>
</evidence>